<organism evidence="3 4">
    <name type="scientific">Acinetobacter phage vB_AbaM_Lazarus</name>
    <dbReference type="NCBI Taxonomy" id="2686289"/>
    <lineage>
        <taxon>Viruses</taxon>
        <taxon>Duplodnaviria</taxon>
        <taxon>Heunggongvirae</taxon>
        <taxon>Uroviricota</taxon>
        <taxon>Caudoviricetes</taxon>
        <taxon>Pantevenvirales</taxon>
        <taxon>Straboviridae</taxon>
        <taxon>Twarogvirinae</taxon>
        <taxon>Lazarusvirus</taxon>
        <taxon>Lazarusvirus lazarus</taxon>
    </lineage>
</organism>
<dbReference type="GO" id="GO:0004519">
    <property type="term" value="F:endonuclease activity"/>
    <property type="evidence" value="ECO:0007669"/>
    <property type="project" value="UniProtKB-KW"/>
</dbReference>
<evidence type="ECO:0000256" key="1">
    <source>
        <dbReference type="SAM" id="Coils"/>
    </source>
</evidence>
<evidence type="ECO:0000313" key="3">
    <source>
        <dbReference type="EMBL" id="QHJ74039.1"/>
    </source>
</evidence>
<dbReference type="EMBL" id="MN782535">
    <property type="protein sequence ID" value="QHJ74039.1"/>
    <property type="molecule type" value="Genomic_DNA"/>
</dbReference>
<keyword evidence="3" id="KW-0378">Hydrolase</keyword>
<accession>A0A6B9SS94</accession>
<protein>
    <submittedName>
        <fullName evidence="3">Recombination endonuclease subunit</fullName>
    </submittedName>
</protein>
<evidence type="ECO:0000313" key="4">
    <source>
        <dbReference type="Proteomes" id="UP000464711"/>
    </source>
</evidence>
<proteinExistence type="predicted"/>
<feature type="coiled-coil region" evidence="1">
    <location>
        <begin position="183"/>
        <end position="249"/>
    </location>
</feature>
<dbReference type="SUPFAM" id="SSF75712">
    <property type="entry name" value="Rad50 coiled-coil Zn hook"/>
    <property type="match status" value="1"/>
</dbReference>
<dbReference type="InterPro" id="IPR038729">
    <property type="entry name" value="Rad50/SbcC_AAA"/>
</dbReference>
<feature type="domain" description="Rad50/SbcC-type AAA" evidence="2">
    <location>
        <begin position="17"/>
        <end position="250"/>
    </location>
</feature>
<feature type="coiled-coil region" evidence="1">
    <location>
        <begin position="355"/>
        <end position="392"/>
    </location>
</feature>
<dbReference type="Pfam" id="PF13476">
    <property type="entry name" value="AAA_23"/>
    <property type="match status" value="1"/>
</dbReference>
<dbReference type="GO" id="GO:0006302">
    <property type="term" value="P:double-strand break repair"/>
    <property type="evidence" value="ECO:0007669"/>
    <property type="project" value="InterPro"/>
</dbReference>
<reference evidence="3 4" key="1">
    <citation type="submission" date="2019-12" db="EMBL/GenBank/DDBJ databases">
        <authorList>
            <person name="Shneider M.M."/>
            <person name="Evseev P.V."/>
            <person name="Timoshina O.Y."/>
            <person name="Mikhailova Y.V."/>
            <person name="Shelenkov A.A."/>
            <person name="Yanushevich Y."/>
            <person name="Shagin D.A."/>
            <person name="Popova A.V."/>
            <person name="Miroshnikov K.A."/>
        </authorList>
    </citation>
    <scope>NUCLEOTIDE SEQUENCE [LARGE SCALE GENOMIC DNA]</scope>
</reference>
<dbReference type="SUPFAM" id="SSF52540">
    <property type="entry name" value="P-loop containing nucleoside triphosphate hydrolases"/>
    <property type="match status" value="1"/>
</dbReference>
<evidence type="ECO:0000259" key="2">
    <source>
        <dbReference type="Pfam" id="PF13476"/>
    </source>
</evidence>
<dbReference type="InterPro" id="IPR027417">
    <property type="entry name" value="P-loop_NTPase"/>
</dbReference>
<dbReference type="Proteomes" id="UP000464711">
    <property type="component" value="Segment"/>
</dbReference>
<dbReference type="Gene3D" id="3.40.50.300">
    <property type="entry name" value="P-loop containing nucleotide triphosphate hydrolases"/>
    <property type="match status" value="2"/>
</dbReference>
<keyword evidence="1" id="KW-0175">Coiled coil</keyword>
<dbReference type="PANTHER" id="PTHR32114:SF2">
    <property type="entry name" value="ABC TRANSPORTER ABCH.3"/>
    <property type="match status" value="1"/>
</dbReference>
<keyword evidence="3" id="KW-0540">Nuclease</keyword>
<name>A0A6B9SS94_9CAUD</name>
<dbReference type="PANTHER" id="PTHR32114">
    <property type="entry name" value="ABC TRANSPORTER ABCH.3"/>
    <property type="match status" value="1"/>
</dbReference>
<dbReference type="GO" id="GO:0016887">
    <property type="term" value="F:ATP hydrolysis activity"/>
    <property type="evidence" value="ECO:0007669"/>
    <property type="project" value="InterPro"/>
</dbReference>
<keyword evidence="4" id="KW-1185">Reference proteome</keyword>
<keyword evidence="3" id="KW-0255">Endonuclease</keyword>
<sequence length="566" mass="63923">MAEGSLHFSRPLHSQYCNIMSVGDNSIFIQLDKVHKTLITGPNGGGKSTLLEAITFALFGKPFRDIKKGQLLNSTNKKGLLVKLLLEYNNHEYYIKRGIKPNIFEVYKDGKPLDVAASAKDFQSEFEEMIGMNYNSYKQVVVLGTAGYTPFMSLSTGARRKLVEDLLEVSILADMDKLNKDEIRNINAELSKTELTITHLQTQIQTLIAANERQQKLSGDNITRLEAMKDEAVAEVDKIKAQNQSYNEQILAIELGDDPSEESHNSHRAIVQAESELNSSLRVLKLYEGGGSCPTCLQLLSDNSLVEKIEDSKLTLSAELERLKEIHKEIHDRKVAYLNAKEVIRGLENKIATNRQLALQQIERIKKVNAALEEAKKDFVDNTSEVQRLKDELSDVIQRKSALVIDKQRRTVITEMLKDSGIKGSIIKKYIPIFNKQINSYLAMMEADYSFTLNEEFSETIKSRGREDFSYASFSQGEKGRIDLALMFTWRDIAEKISGIKISCLFLDEIFDGAFDASATKSVTTILNNMPDSNVFIISHRDHNPQDYGQHLQMKKVGRFTVMEVS</sequence>
<gene>
    <name evidence="3" type="ORF">Lazarus_103</name>
</gene>